<reference evidence="2" key="1">
    <citation type="submission" date="2018-05" db="EMBL/GenBank/DDBJ databases">
        <title>Genome Sequencing of selected type strains of the family Eggerthellaceae.</title>
        <authorList>
            <person name="Danylec N."/>
            <person name="Stoll D.A."/>
            <person name="Doetsch A."/>
            <person name="Huch M."/>
        </authorList>
    </citation>
    <scope>NUCLEOTIDE SEQUENCE [LARGE SCALE GENOMIC DNA]</scope>
    <source>
        <strain evidence="2">DSM 24851</strain>
    </source>
</reference>
<dbReference type="InterPro" id="IPR029063">
    <property type="entry name" value="SAM-dependent_MTases_sf"/>
</dbReference>
<sequence>MDNATARALCALNDEFYAREAMSFSATREVPWPGWRRVLGAIAAAQLELDSSSRALFSSRVSDEKCESAHPAGASSCSECDNDADDSLFLVDVACGNMRFERFLNEEYPHEFLALAVDSCDRLALDALKTCDFDRSEVSYTHIDVIEQLLDSGTKGLAFSLGTKSADATVAFGFMHHIPGGENRIVFLKALIETVRLGGIVAVSLWRFMDDERLAKKAHEATVRVRSYVADAVSGRAPLDEEMARSSLFAIDFTQFEAGDYLLGWQNDVAAFRYCHSFNDAEIARLIDSVSNAATLIDRFTADGKTGNLNEYLVFGREWA</sequence>
<accession>A0A3N0B533</accession>
<dbReference type="AlphaFoldDB" id="A0A3N0B533"/>
<name>A0A3N0B533_9ACTN</name>
<dbReference type="OrthoDB" id="3178039at2"/>
<keyword evidence="2" id="KW-1185">Reference proteome</keyword>
<evidence type="ECO:0000313" key="1">
    <source>
        <dbReference type="EMBL" id="RNL41934.1"/>
    </source>
</evidence>
<proteinExistence type="predicted"/>
<dbReference type="RefSeq" id="WP_123207796.1">
    <property type="nucleotide sequence ID" value="NZ_JBHTHO010000004.1"/>
</dbReference>
<dbReference type="Gene3D" id="3.40.50.150">
    <property type="entry name" value="Vaccinia Virus protein VP39"/>
    <property type="match status" value="1"/>
</dbReference>
<dbReference type="Proteomes" id="UP000269591">
    <property type="component" value="Unassembled WGS sequence"/>
</dbReference>
<dbReference type="SUPFAM" id="SSF53335">
    <property type="entry name" value="S-adenosyl-L-methionine-dependent methyltransferases"/>
    <property type="match status" value="1"/>
</dbReference>
<dbReference type="EMBL" id="QIBX01000001">
    <property type="protein sequence ID" value="RNL41934.1"/>
    <property type="molecule type" value="Genomic_DNA"/>
</dbReference>
<evidence type="ECO:0008006" key="3">
    <source>
        <dbReference type="Google" id="ProtNLM"/>
    </source>
</evidence>
<protein>
    <recommendedName>
        <fullName evidence="3">Class I SAM-dependent methyltransferase</fullName>
    </recommendedName>
</protein>
<evidence type="ECO:0000313" key="2">
    <source>
        <dbReference type="Proteomes" id="UP000269591"/>
    </source>
</evidence>
<comment type="caution">
    <text evidence="1">The sequence shown here is derived from an EMBL/GenBank/DDBJ whole genome shotgun (WGS) entry which is preliminary data.</text>
</comment>
<organism evidence="1 2">
    <name type="scientific">Slackia equolifaciens</name>
    <dbReference type="NCBI Taxonomy" id="498718"/>
    <lineage>
        <taxon>Bacteria</taxon>
        <taxon>Bacillati</taxon>
        <taxon>Actinomycetota</taxon>
        <taxon>Coriobacteriia</taxon>
        <taxon>Eggerthellales</taxon>
        <taxon>Eggerthellaceae</taxon>
        <taxon>Slackia</taxon>
    </lineage>
</organism>
<gene>
    <name evidence="1" type="ORF">DMP06_00535</name>
</gene>